<protein>
    <submittedName>
        <fullName evidence="1">8471_t:CDS:1</fullName>
    </submittedName>
</protein>
<reference evidence="1 2" key="1">
    <citation type="submission" date="2021-06" db="EMBL/GenBank/DDBJ databases">
        <authorList>
            <person name="Kallberg Y."/>
            <person name="Tangrot J."/>
            <person name="Rosling A."/>
        </authorList>
    </citation>
    <scope>NUCLEOTIDE SEQUENCE [LARGE SCALE GENOMIC DNA]</scope>
    <source>
        <strain evidence="1 2">120-4 pot B 10/14</strain>
    </source>
</reference>
<evidence type="ECO:0000313" key="2">
    <source>
        <dbReference type="Proteomes" id="UP000789901"/>
    </source>
</evidence>
<organism evidence="1 2">
    <name type="scientific">Gigaspora margarita</name>
    <dbReference type="NCBI Taxonomy" id="4874"/>
    <lineage>
        <taxon>Eukaryota</taxon>
        <taxon>Fungi</taxon>
        <taxon>Fungi incertae sedis</taxon>
        <taxon>Mucoromycota</taxon>
        <taxon>Glomeromycotina</taxon>
        <taxon>Glomeromycetes</taxon>
        <taxon>Diversisporales</taxon>
        <taxon>Gigasporaceae</taxon>
        <taxon>Gigaspora</taxon>
    </lineage>
</organism>
<evidence type="ECO:0000313" key="1">
    <source>
        <dbReference type="EMBL" id="CAG8695145.1"/>
    </source>
</evidence>
<comment type="caution">
    <text evidence="1">The sequence shown here is derived from an EMBL/GenBank/DDBJ whole genome shotgun (WGS) entry which is preliminary data.</text>
</comment>
<dbReference type="Proteomes" id="UP000789901">
    <property type="component" value="Unassembled WGS sequence"/>
</dbReference>
<sequence>MSPFTPLGSLEKLNNPILFVLRYPSIKRVIAKVRATQKQTTHVEKKAQINAMEKTNPIFVKYRTPRIKDNINNPRHKAPPIITVVETVKKTM</sequence>
<gene>
    <name evidence="1" type="ORF">GMARGA_LOCUS11763</name>
</gene>
<accession>A0ABN7UXP3</accession>
<proteinExistence type="predicted"/>
<dbReference type="EMBL" id="CAJVQB010006989">
    <property type="protein sequence ID" value="CAG8695145.1"/>
    <property type="molecule type" value="Genomic_DNA"/>
</dbReference>
<name>A0ABN7UXP3_GIGMA</name>
<keyword evidence="2" id="KW-1185">Reference proteome</keyword>